<dbReference type="Pfam" id="PF00128">
    <property type="entry name" value="Alpha-amylase"/>
    <property type="match status" value="1"/>
</dbReference>
<feature type="chain" id="PRO_5026687335" evidence="2">
    <location>
        <begin position="29"/>
        <end position="939"/>
    </location>
</feature>
<sequence length="939" mass="105537">MNRLLTSIFALCLGISSLGQVSITPTFATQNDTVIVTFDASQGNGALVGVNTVYAHTGVITNVSTSLADWRHVQGNWGTDDARLKMTSLGNNVHEIKYHINTFYSVPTSETVTHLAFVFRDVTGNTVGRASDGSDIYVPIYAGTFAAAITSPAGGVGTIADASDSVILAGQSSLPADLEFSVDGTPIASATNTTTLSHKLYFNTLSPGLHSIVFTADNGNTIVGDTLEITTRTTTPVAAKPSWGKPGYQWRNDSLYLELTAPGKDYVYVIGSFNDWKLDEPYQMNVTSNDSTFWIALDNLTPGAPVSFQYYVGPDAIRIADPYSTMVLDPWNDQWIPDSTYPNLPDYPTGLTTEPVTYTDPNAAEYNWDNSYTYTRPDREELIIYEMLIRDWSAAHTYAEVINRLDYLDTMGVNAIELMPIMEFEGNESWGYNPSFFFAVDKYYGPSNELKRFVDTCHKRGIAVILDLAINHAFGQNPLVRMYWDGANNRPAANSPWFNPVAKHDFNVGYDFNHESRETEYFTKRVLSYWIEEFRVDGYRMDLSKGFTQKNTLGDVNAWGQYDQSRVDILTNYANTVWALDSTNYMILEHFADNSEESVLSANGMMLWANMNHEYSEGAMAWSSNFYGVTHKSRGWSDMHAVGFMESHDEERMVYRNNNFGNANTAYSTRPLDTALNRVALAATFFFTVPGPKMLWQFGEVGYDYSIDFNGRVGNKPIRWDYIANPKRRALYAHFAELNRLRAQHDIFRKDGNWELSMGGYTKRIGLSNDTMNVIVLGNFNIITSTIDPDFDHTGMWYEYFSNDSLMIEDVDSVLTFQPGEYRIYSDIRLKAAPFVEEPVDTLPEPPTGNRVEVYPTVVSHSDVLFNIGTTKANYLEIYIYDVAGNQVWSYEEYGMDPGGSVVYWNTLTNSGRPVSNGMYIYRINRLGTTESGKIVIAR</sequence>
<feature type="domain" description="Glycosyl hydrolase family 13 catalytic" evidence="3">
    <location>
        <begin position="386"/>
        <end position="742"/>
    </location>
</feature>
<organism evidence="4 5">
    <name type="scientific">Phaeocystidibacter marisrubri</name>
    <dbReference type="NCBI Taxonomy" id="1577780"/>
    <lineage>
        <taxon>Bacteria</taxon>
        <taxon>Pseudomonadati</taxon>
        <taxon>Bacteroidota</taxon>
        <taxon>Flavobacteriia</taxon>
        <taxon>Flavobacteriales</taxon>
        <taxon>Phaeocystidibacteraceae</taxon>
        <taxon>Phaeocystidibacter</taxon>
    </lineage>
</organism>
<dbReference type="InterPro" id="IPR006047">
    <property type="entry name" value="GH13_cat_dom"/>
</dbReference>
<dbReference type="PANTHER" id="PTHR43002">
    <property type="entry name" value="GLYCOGEN DEBRANCHING ENZYME"/>
    <property type="match status" value="1"/>
</dbReference>
<feature type="signal peptide" evidence="2">
    <location>
        <begin position="1"/>
        <end position="28"/>
    </location>
</feature>
<evidence type="ECO:0000313" key="4">
    <source>
        <dbReference type="EMBL" id="KAB2815070.1"/>
    </source>
</evidence>
<protein>
    <submittedName>
        <fullName evidence="4">1,4-alpha-glucan-branching protein</fullName>
    </submittedName>
</protein>
<dbReference type="InterPro" id="IPR032522">
    <property type="entry name" value="DUF4961"/>
</dbReference>
<dbReference type="OrthoDB" id="9761875at2"/>
<dbReference type="RefSeq" id="WP_151694108.1">
    <property type="nucleotide sequence ID" value="NZ_BMGX01000001.1"/>
</dbReference>
<accession>A0A6L3ZEG5</accession>
<keyword evidence="5" id="KW-1185">Reference proteome</keyword>
<keyword evidence="2" id="KW-0732">Signal</keyword>
<name>A0A6L3ZEG5_9FLAO</name>
<dbReference type="GO" id="GO:0005975">
    <property type="term" value="P:carbohydrate metabolic process"/>
    <property type="evidence" value="ECO:0007669"/>
    <property type="project" value="InterPro"/>
</dbReference>
<dbReference type="InterPro" id="IPR013783">
    <property type="entry name" value="Ig-like_fold"/>
</dbReference>
<evidence type="ECO:0000259" key="3">
    <source>
        <dbReference type="SMART" id="SM00642"/>
    </source>
</evidence>
<dbReference type="InterPro" id="IPR017853">
    <property type="entry name" value="GH"/>
</dbReference>
<dbReference type="Pfam" id="PF16328">
    <property type="entry name" value="DUF4961"/>
    <property type="match status" value="1"/>
</dbReference>
<dbReference type="CDD" id="cd11350">
    <property type="entry name" value="AmyAc_4"/>
    <property type="match status" value="1"/>
</dbReference>
<proteinExistence type="inferred from homology"/>
<dbReference type="SMART" id="SM00642">
    <property type="entry name" value="Aamy"/>
    <property type="match status" value="1"/>
</dbReference>
<dbReference type="SUPFAM" id="SSF51445">
    <property type="entry name" value="(Trans)glycosidases"/>
    <property type="match status" value="1"/>
</dbReference>
<dbReference type="Gene3D" id="2.60.40.10">
    <property type="entry name" value="Immunoglobulins"/>
    <property type="match status" value="1"/>
</dbReference>
<dbReference type="SUPFAM" id="SSF81296">
    <property type="entry name" value="E set domains"/>
    <property type="match status" value="1"/>
</dbReference>
<gene>
    <name evidence="4" type="ORF">F8C82_13285</name>
</gene>
<evidence type="ECO:0000313" key="5">
    <source>
        <dbReference type="Proteomes" id="UP000484164"/>
    </source>
</evidence>
<evidence type="ECO:0000256" key="1">
    <source>
        <dbReference type="ARBA" id="ARBA00008061"/>
    </source>
</evidence>
<dbReference type="InterPro" id="IPR014756">
    <property type="entry name" value="Ig_E-set"/>
</dbReference>
<dbReference type="AlphaFoldDB" id="A0A6L3ZEG5"/>
<reference evidence="4 5" key="1">
    <citation type="submission" date="2019-10" db="EMBL/GenBank/DDBJ databases">
        <title>Genome sequence of Phaeocystidibacter marisrubri JCM30614 (type strain).</title>
        <authorList>
            <person name="Bowman J.P."/>
        </authorList>
    </citation>
    <scope>NUCLEOTIDE SEQUENCE [LARGE SCALE GENOMIC DNA]</scope>
    <source>
        <strain evidence="4 5">JCM 30614</strain>
    </source>
</reference>
<evidence type="ECO:0000256" key="2">
    <source>
        <dbReference type="SAM" id="SignalP"/>
    </source>
</evidence>
<dbReference type="Gene3D" id="3.20.20.80">
    <property type="entry name" value="Glycosidases"/>
    <property type="match status" value="1"/>
</dbReference>
<dbReference type="Proteomes" id="UP000484164">
    <property type="component" value="Unassembled WGS sequence"/>
</dbReference>
<comment type="similarity">
    <text evidence="1">Belongs to the glycosyl hydrolase 13 family.</text>
</comment>
<dbReference type="EMBL" id="WBVQ01000003">
    <property type="protein sequence ID" value="KAB2815070.1"/>
    <property type="molecule type" value="Genomic_DNA"/>
</dbReference>
<dbReference type="Gene3D" id="2.60.40.4070">
    <property type="match status" value="1"/>
</dbReference>
<comment type="caution">
    <text evidence="4">The sequence shown here is derived from an EMBL/GenBank/DDBJ whole genome shotgun (WGS) entry which is preliminary data.</text>
</comment>